<name>A0A8X6X1W0_9ARAC</name>
<dbReference type="EMBL" id="BMAV01004824">
    <property type="protein sequence ID" value="GFY45380.1"/>
    <property type="molecule type" value="Genomic_DNA"/>
</dbReference>
<organism evidence="1 2">
    <name type="scientific">Trichonephila inaurata madagascariensis</name>
    <dbReference type="NCBI Taxonomy" id="2747483"/>
    <lineage>
        <taxon>Eukaryota</taxon>
        <taxon>Metazoa</taxon>
        <taxon>Ecdysozoa</taxon>
        <taxon>Arthropoda</taxon>
        <taxon>Chelicerata</taxon>
        <taxon>Arachnida</taxon>
        <taxon>Araneae</taxon>
        <taxon>Araneomorphae</taxon>
        <taxon>Entelegynae</taxon>
        <taxon>Araneoidea</taxon>
        <taxon>Nephilidae</taxon>
        <taxon>Trichonephila</taxon>
        <taxon>Trichonephila inaurata</taxon>
    </lineage>
</organism>
<dbReference type="Proteomes" id="UP000886998">
    <property type="component" value="Unassembled WGS sequence"/>
</dbReference>
<accession>A0A8X6X1W0</accession>
<protein>
    <submittedName>
        <fullName evidence="1">Uncharacterized protein</fullName>
    </submittedName>
</protein>
<proteinExistence type="predicted"/>
<evidence type="ECO:0000313" key="1">
    <source>
        <dbReference type="EMBL" id="GFY45380.1"/>
    </source>
</evidence>
<comment type="caution">
    <text evidence="1">The sequence shown here is derived from an EMBL/GenBank/DDBJ whole genome shotgun (WGS) entry which is preliminary data.</text>
</comment>
<reference evidence="1" key="1">
    <citation type="submission" date="2020-08" db="EMBL/GenBank/DDBJ databases">
        <title>Multicomponent nature underlies the extraordinary mechanical properties of spider dragline silk.</title>
        <authorList>
            <person name="Kono N."/>
            <person name="Nakamura H."/>
            <person name="Mori M."/>
            <person name="Yoshida Y."/>
            <person name="Ohtoshi R."/>
            <person name="Malay A.D."/>
            <person name="Moran D.A.P."/>
            <person name="Tomita M."/>
            <person name="Numata K."/>
            <person name="Arakawa K."/>
        </authorList>
    </citation>
    <scope>NUCLEOTIDE SEQUENCE</scope>
</reference>
<dbReference type="AlphaFoldDB" id="A0A8X6X1W0"/>
<gene>
    <name evidence="1" type="ORF">TNIN_457691</name>
</gene>
<keyword evidence="2" id="KW-1185">Reference proteome</keyword>
<evidence type="ECO:0000313" key="2">
    <source>
        <dbReference type="Proteomes" id="UP000886998"/>
    </source>
</evidence>
<sequence length="162" mass="18865">MAFLLSKKKKDLIELAEELGLIVEAGLTKPKLKDLIVKSPDYVEEDVKVMFDQHSYRKDQSHYAWIVQKRPNVRKLRRTLQTPYSFQICSQSLEKELRPENNHGEQDCWKLSLTAAVQFRSFKKIVLSNSETIGDPGTKREKDNPFMFEQPQMEAFESLSVD</sequence>